<dbReference type="PROSITE" id="PS51846">
    <property type="entry name" value="CNNM"/>
    <property type="match status" value="1"/>
</dbReference>
<reference evidence="16 17" key="1">
    <citation type="submission" date="2018-04" db="EMBL/GenBank/DDBJ databases">
        <title>Thalassorhabdus spongiae gen. nov., sp. nov., isolated from a marine sponge in South-West Iceland.</title>
        <authorList>
            <person name="Knobloch S."/>
            <person name="Daussin A."/>
            <person name="Johannsson R."/>
            <person name="Marteinsson V.T."/>
        </authorList>
    </citation>
    <scope>NUCLEOTIDE SEQUENCE [LARGE SCALE GENOMIC DNA]</scope>
    <source>
        <strain evidence="16 17">Hp12</strain>
    </source>
</reference>
<dbReference type="InterPro" id="IPR036318">
    <property type="entry name" value="FAD-bd_PCMH-like_sf"/>
</dbReference>
<feature type="transmembrane region" description="Helical" evidence="13">
    <location>
        <begin position="93"/>
        <end position="114"/>
    </location>
</feature>
<dbReference type="InterPro" id="IPR016169">
    <property type="entry name" value="FAD-bd_PCMH_sub2"/>
</dbReference>
<dbReference type="GO" id="GO:0050660">
    <property type="term" value="F:flavin adenine dinucleotide binding"/>
    <property type="evidence" value="ECO:0007669"/>
    <property type="project" value="InterPro"/>
</dbReference>
<evidence type="ECO:0000256" key="1">
    <source>
        <dbReference type="ARBA" id="ARBA00004651"/>
    </source>
</evidence>
<evidence type="ECO:0000259" key="15">
    <source>
        <dbReference type="PROSITE" id="PS51846"/>
    </source>
</evidence>
<evidence type="ECO:0000256" key="4">
    <source>
        <dbReference type="ARBA" id="ARBA00022692"/>
    </source>
</evidence>
<keyword evidence="4 12" id="KW-0812">Transmembrane</keyword>
<evidence type="ECO:0000256" key="7">
    <source>
        <dbReference type="ARBA" id="ARBA00023122"/>
    </source>
</evidence>
<accession>A0A2V1GW97</accession>
<dbReference type="SUPFAM" id="SSF54631">
    <property type="entry name" value="CBS-domain pair"/>
    <property type="match status" value="1"/>
</dbReference>
<dbReference type="AlphaFoldDB" id="A0A2V1GW97"/>
<keyword evidence="17" id="KW-1185">Reference proteome</keyword>
<keyword evidence="3" id="KW-1003">Cell membrane</keyword>
<evidence type="ECO:0000256" key="5">
    <source>
        <dbReference type="ARBA" id="ARBA00022737"/>
    </source>
</evidence>
<evidence type="ECO:0000256" key="11">
    <source>
        <dbReference type="PROSITE-ProRule" id="PRU00703"/>
    </source>
</evidence>
<evidence type="ECO:0000256" key="8">
    <source>
        <dbReference type="ARBA" id="ARBA00023136"/>
    </source>
</evidence>
<evidence type="ECO:0000256" key="3">
    <source>
        <dbReference type="ARBA" id="ARBA00022475"/>
    </source>
</evidence>
<dbReference type="NCBIfam" id="NF008604">
    <property type="entry name" value="PRK11573.1"/>
    <property type="match status" value="1"/>
</dbReference>
<dbReference type="PANTHER" id="PTHR22777:SF32">
    <property type="entry name" value="UPF0053 INNER MEMBRANE PROTEIN YFJD"/>
    <property type="match status" value="1"/>
</dbReference>
<comment type="function">
    <text evidence="9">Plays a role in the transport of magnesium and cobalt ions.</text>
</comment>
<dbReference type="OrthoDB" id="9797674at2"/>
<evidence type="ECO:0000259" key="14">
    <source>
        <dbReference type="PROSITE" id="PS51371"/>
    </source>
</evidence>
<dbReference type="InterPro" id="IPR044751">
    <property type="entry name" value="Ion_transp-like_CBS"/>
</dbReference>
<evidence type="ECO:0000256" key="13">
    <source>
        <dbReference type="SAM" id="Phobius"/>
    </source>
</evidence>
<evidence type="ECO:0000256" key="12">
    <source>
        <dbReference type="PROSITE-ProRule" id="PRU01193"/>
    </source>
</evidence>
<keyword evidence="7 11" id="KW-0129">CBS domain</keyword>
<feature type="transmembrane region" description="Helical" evidence="13">
    <location>
        <begin position="62"/>
        <end position="86"/>
    </location>
</feature>
<name>A0A2V1GW97_9GAMM</name>
<dbReference type="PANTHER" id="PTHR22777">
    <property type="entry name" value="HEMOLYSIN-RELATED"/>
    <property type="match status" value="1"/>
</dbReference>
<evidence type="ECO:0000256" key="6">
    <source>
        <dbReference type="ARBA" id="ARBA00022989"/>
    </source>
</evidence>
<sequence length="433" mass="48297">MDEISTGSMLLLLLFLILCSAFFSSSETGMMALNRYRLKHLAKQGHKGAKRASKLLERPDRLLGLILIGNNFVNILLTSLATALAISLLSDDSLAVALTPVILTPIVLIFAEVAPKTLAALNPEKLAFTSSIILKPLLVLMYPLVWLVNWISNIVVRMLGADPNKMDGDSLSQEELRTVVHEAGGMIPKRHQQMLLSILDLEKVTVEDIMIPRTELIGIDLEDDWQDIVEQLANTQHTRIPVFEGDINNIQGIVHARNALHLLAKGRFTRDTLMQQMRDAYFVPEGTPLHTQLLNFQRKKRRNGLVVDEYGDIQGMVTLEDILEEIVGEFTTDTASLDKGVHPQEDGSFVVDGGISIRELNRLLSLTFPEDGPKTLSGLITEYLEEIPEQGTSMRLAGYPVEVMQTKDNTVKKARVLPELFDEAKAKQFLDNR</sequence>
<dbReference type="InterPro" id="IPR046342">
    <property type="entry name" value="CBS_dom_sf"/>
</dbReference>
<feature type="domain" description="CNNM transmembrane" evidence="15">
    <location>
        <begin position="2"/>
        <end position="193"/>
    </location>
</feature>
<dbReference type="InterPro" id="IPR005170">
    <property type="entry name" value="Transptr-assoc_dom"/>
</dbReference>
<comment type="similarity">
    <text evidence="2">Belongs to the UPF0053 family.</text>
</comment>
<dbReference type="Gene3D" id="3.30.465.10">
    <property type="match status" value="1"/>
</dbReference>
<dbReference type="Pfam" id="PF03471">
    <property type="entry name" value="CorC_HlyC"/>
    <property type="match status" value="1"/>
</dbReference>
<dbReference type="RefSeq" id="WP_116689225.1">
    <property type="nucleotide sequence ID" value="NZ_CAWNYD010000017.1"/>
</dbReference>
<evidence type="ECO:0000256" key="9">
    <source>
        <dbReference type="ARBA" id="ARBA00037273"/>
    </source>
</evidence>
<keyword evidence="5" id="KW-0677">Repeat</keyword>
<keyword evidence="8 12" id="KW-0472">Membrane</keyword>
<dbReference type="InterPro" id="IPR002550">
    <property type="entry name" value="CNNM"/>
</dbReference>
<dbReference type="FunFam" id="3.10.580.10:FF:000002">
    <property type="entry name" value="Magnesium/cobalt efflux protein CorC"/>
    <property type="match status" value="1"/>
</dbReference>
<comment type="caution">
    <text evidence="16">The sequence shown here is derived from an EMBL/GenBank/DDBJ whole genome shotgun (WGS) entry which is preliminary data.</text>
</comment>
<evidence type="ECO:0000256" key="10">
    <source>
        <dbReference type="ARBA" id="ARBA00040729"/>
    </source>
</evidence>
<comment type="subcellular location">
    <subcellularLocation>
        <location evidence="1">Cell membrane</location>
        <topology evidence="1">Multi-pass membrane protein</topology>
    </subcellularLocation>
</comment>
<gene>
    <name evidence="16" type="ORF">DC094_21720</name>
</gene>
<organism evidence="16 17">
    <name type="scientific">Pelagibaculum spongiae</name>
    <dbReference type="NCBI Taxonomy" id="2080658"/>
    <lineage>
        <taxon>Bacteria</taxon>
        <taxon>Pseudomonadati</taxon>
        <taxon>Pseudomonadota</taxon>
        <taxon>Gammaproteobacteria</taxon>
        <taxon>Oceanospirillales</taxon>
        <taxon>Pelagibaculum</taxon>
    </lineage>
</organism>
<dbReference type="SMART" id="SM01091">
    <property type="entry name" value="CorC_HlyC"/>
    <property type="match status" value="1"/>
</dbReference>
<feature type="transmembrane region" description="Helical" evidence="13">
    <location>
        <begin position="126"/>
        <end position="148"/>
    </location>
</feature>
<dbReference type="Gene3D" id="3.10.580.10">
    <property type="entry name" value="CBS-domain"/>
    <property type="match status" value="1"/>
</dbReference>
<dbReference type="Pfam" id="PF01595">
    <property type="entry name" value="CNNM"/>
    <property type="match status" value="1"/>
</dbReference>
<dbReference type="SUPFAM" id="SSF56176">
    <property type="entry name" value="FAD-binding/transporter-associated domain-like"/>
    <property type="match status" value="1"/>
</dbReference>
<feature type="domain" description="CBS" evidence="14">
    <location>
        <begin position="274"/>
        <end position="334"/>
    </location>
</feature>
<evidence type="ECO:0000313" key="17">
    <source>
        <dbReference type="Proteomes" id="UP000244906"/>
    </source>
</evidence>
<feature type="domain" description="CBS" evidence="14">
    <location>
        <begin position="210"/>
        <end position="272"/>
    </location>
</feature>
<dbReference type="GO" id="GO:0005886">
    <property type="term" value="C:plasma membrane"/>
    <property type="evidence" value="ECO:0007669"/>
    <property type="project" value="UniProtKB-SubCell"/>
</dbReference>
<dbReference type="EMBL" id="QDDL01000017">
    <property type="protein sequence ID" value="PVZ62988.1"/>
    <property type="molecule type" value="Genomic_DNA"/>
</dbReference>
<dbReference type="CDD" id="cd04590">
    <property type="entry name" value="CBS_pair_CorC_HlyC_assoc"/>
    <property type="match status" value="1"/>
</dbReference>
<dbReference type="PROSITE" id="PS51371">
    <property type="entry name" value="CBS"/>
    <property type="match status" value="2"/>
</dbReference>
<dbReference type="Pfam" id="PF00571">
    <property type="entry name" value="CBS"/>
    <property type="match status" value="2"/>
</dbReference>
<dbReference type="Proteomes" id="UP000244906">
    <property type="component" value="Unassembled WGS sequence"/>
</dbReference>
<evidence type="ECO:0000256" key="2">
    <source>
        <dbReference type="ARBA" id="ARBA00006337"/>
    </source>
</evidence>
<proteinExistence type="inferred from homology"/>
<keyword evidence="6 12" id="KW-1133">Transmembrane helix</keyword>
<evidence type="ECO:0000313" key="16">
    <source>
        <dbReference type="EMBL" id="PVZ62988.1"/>
    </source>
</evidence>
<dbReference type="InterPro" id="IPR000644">
    <property type="entry name" value="CBS_dom"/>
</dbReference>
<protein>
    <recommendedName>
        <fullName evidence="10">Magnesium and cobalt efflux protein CorC</fullName>
    </recommendedName>
</protein>